<evidence type="ECO:0000313" key="1">
    <source>
        <dbReference type="EMBL" id="MBI5132574.1"/>
    </source>
</evidence>
<proteinExistence type="predicted"/>
<dbReference type="AlphaFoldDB" id="A0A933VWW0"/>
<gene>
    <name evidence="1" type="ORF">HZA66_24300</name>
</gene>
<dbReference type="EMBL" id="JACRJB010000068">
    <property type="protein sequence ID" value="MBI5132574.1"/>
    <property type="molecule type" value="Genomic_DNA"/>
</dbReference>
<evidence type="ECO:0000313" key="2">
    <source>
        <dbReference type="Proteomes" id="UP000782519"/>
    </source>
</evidence>
<protein>
    <submittedName>
        <fullName evidence="1">Uncharacterized protein</fullName>
    </submittedName>
</protein>
<dbReference type="Proteomes" id="UP000782519">
    <property type="component" value="Unassembled WGS sequence"/>
</dbReference>
<organism evidence="1 2">
    <name type="scientific">Rhodopseudomonas palustris</name>
    <dbReference type="NCBI Taxonomy" id="1076"/>
    <lineage>
        <taxon>Bacteria</taxon>
        <taxon>Pseudomonadati</taxon>
        <taxon>Pseudomonadota</taxon>
        <taxon>Alphaproteobacteria</taxon>
        <taxon>Hyphomicrobiales</taxon>
        <taxon>Nitrobacteraceae</taxon>
        <taxon>Rhodopseudomonas</taxon>
    </lineage>
</organism>
<accession>A0A933VWW0</accession>
<sequence length="137" mass="15069">MVVAEELGQDAAQPLTHQAMNHRPATAGLVPAVSIRTAFVAFAPFASATLNQSGGRSGVTEYAALRQSLSTSSSNMEFDMLTHRYIQAVLSRETAEAIEQGTDVIEKCERAIHAAEQRERTEQLSFRFIDLDRRFGI</sequence>
<reference evidence="1" key="1">
    <citation type="submission" date="2020-07" db="EMBL/GenBank/DDBJ databases">
        <title>Huge and variable diversity of episymbiotic CPR bacteria and DPANN archaea in groundwater ecosystems.</title>
        <authorList>
            <person name="He C.Y."/>
            <person name="Keren R."/>
            <person name="Whittaker M."/>
            <person name="Farag I.F."/>
            <person name="Doudna J."/>
            <person name="Cate J.H.D."/>
            <person name="Banfield J.F."/>
        </authorList>
    </citation>
    <scope>NUCLEOTIDE SEQUENCE</scope>
    <source>
        <strain evidence="1">NC_groundwater_1818_Pr3_B-0.1um_66_35</strain>
    </source>
</reference>
<comment type="caution">
    <text evidence="1">The sequence shown here is derived from an EMBL/GenBank/DDBJ whole genome shotgun (WGS) entry which is preliminary data.</text>
</comment>
<name>A0A933VWW0_RHOPL</name>